<dbReference type="SUPFAM" id="SSF56954">
    <property type="entry name" value="Outer membrane efflux proteins (OEP)"/>
    <property type="match status" value="1"/>
</dbReference>
<dbReference type="GO" id="GO:0015288">
    <property type="term" value="F:porin activity"/>
    <property type="evidence" value="ECO:0007669"/>
    <property type="project" value="TreeGrafter"/>
</dbReference>
<gene>
    <name evidence="6" type="ORF">LEP1GSC188_2818</name>
</gene>
<evidence type="ECO:0000313" key="6">
    <source>
        <dbReference type="EMBL" id="EMF82689.1"/>
    </source>
</evidence>
<evidence type="ECO:0000256" key="5">
    <source>
        <dbReference type="ARBA" id="ARBA00023237"/>
    </source>
</evidence>
<sequence>MNRKNIIKIEFINPPLLQVKRSALSHRNLWLGFGFKNTFKKVNLFSLSLAALAFGFGCIDDSKIRTGDGVVESSLEEVTGVTTEKIRNISPEQELSIDELYSYAVERTERIALKEEAIQQADSQKAAAFASFFPSLSLVYNKFYRIPGPNSHFNPFYTEPNPLTGGSSTSSLPPTVGPGTRLLLSIPILNGVSQYTTYKAAGALANVRMNEAKYESGRLYLEIAQAYYNVLQLKEVLSLEEKKKISFVK</sequence>
<evidence type="ECO:0000256" key="1">
    <source>
        <dbReference type="ARBA" id="ARBA00004442"/>
    </source>
</evidence>
<accession>M3G9P0</accession>
<evidence type="ECO:0000256" key="3">
    <source>
        <dbReference type="ARBA" id="ARBA00022692"/>
    </source>
</evidence>
<dbReference type="PANTHER" id="PTHR30026">
    <property type="entry name" value="OUTER MEMBRANE PROTEIN TOLC"/>
    <property type="match status" value="1"/>
</dbReference>
<evidence type="ECO:0000256" key="2">
    <source>
        <dbReference type="ARBA" id="ARBA00022452"/>
    </source>
</evidence>
<name>M3G9P0_9LEPT</name>
<reference evidence="6 7" key="1">
    <citation type="submission" date="2013-01" db="EMBL/GenBank/DDBJ databases">
        <authorList>
            <person name="Harkins D.M."/>
            <person name="Durkin A.S."/>
            <person name="Brinkac L.M."/>
            <person name="Haft D.H."/>
            <person name="Selengut J.D."/>
            <person name="Sanka R."/>
            <person name="DePew J."/>
            <person name="Purushe J."/>
            <person name="Tulsiani S.M."/>
            <person name="Graham G.C."/>
            <person name="Burns M.-A."/>
            <person name="Dohnt M.F."/>
            <person name="Smythe L.D."/>
            <person name="McKay D.B."/>
            <person name="Craig S.B."/>
            <person name="Vinetz J.M."/>
            <person name="Sutton G.G."/>
            <person name="Nierman W.C."/>
            <person name="Fouts D.E."/>
        </authorList>
    </citation>
    <scope>NUCLEOTIDE SEQUENCE [LARGE SCALE GENOMIC DNA]</scope>
    <source>
        <strain evidence="6 7">LT2116</strain>
    </source>
</reference>
<organism evidence="6 7">
    <name type="scientific">Leptospira weilii serovar Topaz str. LT2116</name>
    <dbReference type="NCBI Taxonomy" id="1088540"/>
    <lineage>
        <taxon>Bacteria</taxon>
        <taxon>Pseudomonadati</taxon>
        <taxon>Spirochaetota</taxon>
        <taxon>Spirochaetia</taxon>
        <taxon>Leptospirales</taxon>
        <taxon>Leptospiraceae</taxon>
        <taxon>Leptospira</taxon>
    </lineage>
</organism>
<comment type="caution">
    <text evidence="6">The sequence shown here is derived from an EMBL/GenBank/DDBJ whole genome shotgun (WGS) entry which is preliminary data.</text>
</comment>
<evidence type="ECO:0000313" key="7">
    <source>
        <dbReference type="Proteomes" id="UP000011770"/>
    </source>
</evidence>
<dbReference type="EMBL" id="AHOR02000017">
    <property type="protein sequence ID" value="EMF82689.1"/>
    <property type="molecule type" value="Genomic_DNA"/>
</dbReference>
<keyword evidence="5" id="KW-0998">Cell outer membrane</keyword>
<dbReference type="PANTHER" id="PTHR30026:SF20">
    <property type="entry name" value="OUTER MEMBRANE PROTEIN TOLC"/>
    <property type="match status" value="1"/>
</dbReference>
<dbReference type="AlphaFoldDB" id="M3G9P0"/>
<dbReference type="InterPro" id="IPR051906">
    <property type="entry name" value="TolC-like"/>
</dbReference>
<dbReference type="Proteomes" id="UP000011770">
    <property type="component" value="Unassembled WGS sequence"/>
</dbReference>
<dbReference type="Gene3D" id="1.20.1600.10">
    <property type="entry name" value="Outer membrane efflux proteins (OEP)"/>
    <property type="match status" value="1"/>
</dbReference>
<keyword evidence="4" id="KW-0472">Membrane</keyword>
<evidence type="ECO:0000256" key="4">
    <source>
        <dbReference type="ARBA" id="ARBA00023136"/>
    </source>
</evidence>
<comment type="subcellular location">
    <subcellularLocation>
        <location evidence="1">Cell outer membrane</location>
    </subcellularLocation>
</comment>
<keyword evidence="3" id="KW-0812">Transmembrane</keyword>
<keyword evidence="2" id="KW-1134">Transmembrane beta strand</keyword>
<dbReference type="GO" id="GO:0009279">
    <property type="term" value="C:cell outer membrane"/>
    <property type="evidence" value="ECO:0007669"/>
    <property type="project" value="UniProtKB-SubCell"/>
</dbReference>
<proteinExistence type="predicted"/>
<dbReference type="GO" id="GO:1990281">
    <property type="term" value="C:efflux pump complex"/>
    <property type="evidence" value="ECO:0007669"/>
    <property type="project" value="TreeGrafter"/>
</dbReference>
<dbReference type="GO" id="GO:0015562">
    <property type="term" value="F:efflux transmembrane transporter activity"/>
    <property type="evidence" value="ECO:0007669"/>
    <property type="project" value="InterPro"/>
</dbReference>
<protein>
    <submittedName>
        <fullName evidence="6">Outer membrane efflux protein</fullName>
    </submittedName>
</protein>